<dbReference type="EMBL" id="BK059109">
    <property type="protein sequence ID" value="DAE31644.1"/>
    <property type="molecule type" value="Genomic_DNA"/>
</dbReference>
<protein>
    <submittedName>
        <fullName evidence="1">Uncharacterized protein</fullName>
    </submittedName>
</protein>
<proteinExistence type="predicted"/>
<sequence>MKMGHLQHIGIEYLSKLMYRFIRATAYYAENKMDMLALRILK</sequence>
<reference evidence="1" key="1">
    <citation type="journal article" date="2021" name="Proc. Natl. Acad. Sci. U.S.A.">
        <title>A Catalog of Tens of Thousands of Viruses from Human Metagenomes Reveals Hidden Associations with Chronic Diseases.</title>
        <authorList>
            <person name="Tisza M.J."/>
            <person name="Buck C.B."/>
        </authorList>
    </citation>
    <scope>NUCLEOTIDE SEQUENCE</scope>
    <source>
        <strain evidence="1">CtBM815</strain>
    </source>
</reference>
<accession>A0A8S5RKY8</accession>
<evidence type="ECO:0000313" key="1">
    <source>
        <dbReference type="EMBL" id="DAE31644.1"/>
    </source>
</evidence>
<name>A0A8S5RKY8_9VIRU</name>
<organism evidence="1">
    <name type="scientific">virus sp. ctBM815</name>
    <dbReference type="NCBI Taxonomy" id="2825806"/>
    <lineage>
        <taxon>Viruses</taxon>
    </lineage>
</organism>